<protein>
    <submittedName>
        <fullName evidence="1">Uncharacterized protein</fullName>
    </submittedName>
</protein>
<dbReference type="AlphaFoldDB" id="R0FYQ5"/>
<reference evidence="2" key="1">
    <citation type="journal article" date="2013" name="Nat. Genet.">
        <title>The Capsella rubella genome and the genomic consequences of rapid mating system evolution.</title>
        <authorList>
            <person name="Slotte T."/>
            <person name="Hazzouri K.M."/>
            <person name="Agren J.A."/>
            <person name="Koenig D."/>
            <person name="Maumus F."/>
            <person name="Guo Y.L."/>
            <person name="Steige K."/>
            <person name="Platts A.E."/>
            <person name="Escobar J.S."/>
            <person name="Newman L.K."/>
            <person name="Wang W."/>
            <person name="Mandakova T."/>
            <person name="Vello E."/>
            <person name="Smith L.M."/>
            <person name="Henz S.R."/>
            <person name="Steffen J."/>
            <person name="Takuno S."/>
            <person name="Brandvain Y."/>
            <person name="Coop G."/>
            <person name="Andolfatto P."/>
            <person name="Hu T.T."/>
            <person name="Blanchette M."/>
            <person name="Clark R.M."/>
            <person name="Quesneville H."/>
            <person name="Nordborg M."/>
            <person name="Gaut B.S."/>
            <person name="Lysak M.A."/>
            <person name="Jenkins J."/>
            <person name="Grimwood J."/>
            <person name="Chapman J."/>
            <person name="Prochnik S."/>
            <person name="Shu S."/>
            <person name="Rokhsar D."/>
            <person name="Schmutz J."/>
            <person name="Weigel D."/>
            <person name="Wright S.I."/>
        </authorList>
    </citation>
    <scope>NUCLEOTIDE SEQUENCE [LARGE SCALE GENOMIC DNA]</scope>
    <source>
        <strain evidence="2">cv. Monte Gargano</strain>
    </source>
</reference>
<evidence type="ECO:0000313" key="2">
    <source>
        <dbReference type="Proteomes" id="UP000029121"/>
    </source>
</evidence>
<sequence length="106" mass="12663">MFVISLRVKLNTDSWSIHVSNWKTSCLMSSNLSQVHKYVSQSSIIETTRNCNYYKLQIINQSRICLTYYKEKEWSVYFVPLRKSELCEFFEDQYKVLRVMSMGKLP</sequence>
<proteinExistence type="predicted"/>
<evidence type="ECO:0000313" key="1">
    <source>
        <dbReference type="EMBL" id="EOA28187.1"/>
    </source>
</evidence>
<name>R0FYQ5_9BRAS</name>
<accession>R0FYQ5</accession>
<keyword evidence="2" id="KW-1185">Reference proteome</keyword>
<gene>
    <name evidence="1" type="ORF">CARUB_v10024378mg</name>
</gene>
<organism evidence="1 2">
    <name type="scientific">Capsella rubella</name>
    <dbReference type="NCBI Taxonomy" id="81985"/>
    <lineage>
        <taxon>Eukaryota</taxon>
        <taxon>Viridiplantae</taxon>
        <taxon>Streptophyta</taxon>
        <taxon>Embryophyta</taxon>
        <taxon>Tracheophyta</taxon>
        <taxon>Spermatophyta</taxon>
        <taxon>Magnoliopsida</taxon>
        <taxon>eudicotyledons</taxon>
        <taxon>Gunneridae</taxon>
        <taxon>Pentapetalae</taxon>
        <taxon>rosids</taxon>
        <taxon>malvids</taxon>
        <taxon>Brassicales</taxon>
        <taxon>Brassicaceae</taxon>
        <taxon>Camelineae</taxon>
        <taxon>Capsella</taxon>
    </lineage>
</organism>
<dbReference type="EMBL" id="KB870808">
    <property type="protein sequence ID" value="EOA28187.1"/>
    <property type="molecule type" value="Genomic_DNA"/>
</dbReference>
<dbReference type="Proteomes" id="UP000029121">
    <property type="component" value="Unassembled WGS sequence"/>
</dbReference>